<keyword evidence="4" id="KW-1185">Reference proteome</keyword>
<protein>
    <recommendedName>
        <fullName evidence="2">N-acetyltransferase domain-containing protein</fullName>
    </recommendedName>
</protein>
<dbReference type="Proteomes" id="UP001189429">
    <property type="component" value="Unassembled WGS sequence"/>
</dbReference>
<organism evidence="3 4">
    <name type="scientific">Prorocentrum cordatum</name>
    <dbReference type="NCBI Taxonomy" id="2364126"/>
    <lineage>
        <taxon>Eukaryota</taxon>
        <taxon>Sar</taxon>
        <taxon>Alveolata</taxon>
        <taxon>Dinophyceae</taxon>
        <taxon>Prorocentrales</taxon>
        <taxon>Prorocentraceae</taxon>
        <taxon>Prorocentrum</taxon>
    </lineage>
</organism>
<name>A0ABN9PL81_9DINO</name>
<dbReference type="Pfam" id="PF13673">
    <property type="entry name" value="Acetyltransf_10"/>
    <property type="match status" value="1"/>
</dbReference>
<feature type="region of interest" description="Disordered" evidence="1">
    <location>
        <begin position="144"/>
        <end position="178"/>
    </location>
</feature>
<dbReference type="InterPro" id="IPR000182">
    <property type="entry name" value="GNAT_dom"/>
</dbReference>
<dbReference type="EMBL" id="CAUYUJ010000764">
    <property type="protein sequence ID" value="CAK0792397.1"/>
    <property type="molecule type" value="Genomic_DNA"/>
</dbReference>
<evidence type="ECO:0000313" key="3">
    <source>
        <dbReference type="EMBL" id="CAK0792397.1"/>
    </source>
</evidence>
<dbReference type="PROSITE" id="PS51186">
    <property type="entry name" value="GNAT"/>
    <property type="match status" value="1"/>
</dbReference>
<evidence type="ECO:0000259" key="2">
    <source>
        <dbReference type="PROSITE" id="PS51186"/>
    </source>
</evidence>
<comment type="caution">
    <text evidence="3">The sequence shown here is derived from an EMBL/GenBank/DDBJ whole genome shotgun (WGS) entry which is preliminary data.</text>
</comment>
<dbReference type="Gene3D" id="3.40.630.30">
    <property type="match status" value="1"/>
</dbReference>
<evidence type="ECO:0000313" key="4">
    <source>
        <dbReference type="Proteomes" id="UP001189429"/>
    </source>
</evidence>
<proteinExistence type="predicted"/>
<feature type="non-terminal residue" evidence="3">
    <location>
        <position position="178"/>
    </location>
</feature>
<evidence type="ECO:0000256" key="1">
    <source>
        <dbReference type="SAM" id="MobiDB-lite"/>
    </source>
</evidence>
<feature type="domain" description="N-acetyltransferase" evidence="2">
    <location>
        <begin position="1"/>
        <end position="143"/>
    </location>
</feature>
<dbReference type="InterPro" id="IPR016181">
    <property type="entry name" value="Acyl_CoA_acyltransferase"/>
</dbReference>
<dbReference type="SUPFAM" id="SSF55729">
    <property type="entry name" value="Acyl-CoA N-acyltransferases (Nat)"/>
    <property type="match status" value="1"/>
</dbReference>
<gene>
    <name evidence="3" type="ORF">PCOR1329_LOCUS2998</name>
</gene>
<reference evidence="3" key="1">
    <citation type="submission" date="2023-10" db="EMBL/GenBank/DDBJ databases">
        <authorList>
            <person name="Chen Y."/>
            <person name="Shah S."/>
            <person name="Dougan E. K."/>
            <person name="Thang M."/>
            <person name="Chan C."/>
        </authorList>
    </citation>
    <scope>NUCLEOTIDE SEQUENCE [LARGE SCALE GENOMIC DNA]</scope>
</reference>
<feature type="non-terminal residue" evidence="3">
    <location>
        <position position="1"/>
    </location>
</feature>
<sequence>EASLALLEEARELSVHCFDEGLDEVAACEGLSLALLVERGAEGSRSLRGYLCHRYHPPPRAELHVSRLAVPRRHRGRGHAGLLMRWALGGAARVPPEQLGWITVSSLETAVPFYARLGFVPEPGPKVAAEGSDPQTWMRLPSTSVIPRAPAPAAAAAAAPGPPPPEGQRVASAAGAEA</sequence>
<feature type="compositionally biased region" description="Low complexity" evidence="1">
    <location>
        <begin position="147"/>
        <end position="159"/>
    </location>
</feature>
<accession>A0ABN9PL81</accession>